<keyword evidence="3" id="KW-0274">FAD</keyword>
<keyword evidence="2" id="KW-0285">Flavoprotein</keyword>
<accession>A0A7W3LMK5</accession>
<reference evidence="6 7" key="1">
    <citation type="submission" date="2020-08" db="EMBL/GenBank/DDBJ databases">
        <title>Genomic Encyclopedia of Type Strains, Phase IV (KMG-IV): sequencing the most valuable type-strain genomes for metagenomic binning, comparative biology and taxonomic classification.</title>
        <authorList>
            <person name="Goeker M."/>
        </authorList>
    </citation>
    <scope>NUCLEOTIDE SEQUENCE [LARGE SCALE GENOMIC DNA]</scope>
    <source>
        <strain evidence="6 7">DSM 44197</strain>
    </source>
</reference>
<proteinExistence type="predicted"/>
<evidence type="ECO:0000256" key="4">
    <source>
        <dbReference type="ARBA" id="ARBA00023002"/>
    </source>
</evidence>
<evidence type="ECO:0000256" key="2">
    <source>
        <dbReference type="ARBA" id="ARBA00022630"/>
    </source>
</evidence>
<dbReference type="AlphaFoldDB" id="A0A7W3LMK5"/>
<dbReference type="SUPFAM" id="SSF51905">
    <property type="entry name" value="FAD/NAD(P)-binding domain"/>
    <property type="match status" value="1"/>
</dbReference>
<organism evidence="6 7">
    <name type="scientific">Actinomadura namibiensis</name>
    <dbReference type="NCBI Taxonomy" id="182080"/>
    <lineage>
        <taxon>Bacteria</taxon>
        <taxon>Bacillati</taxon>
        <taxon>Actinomycetota</taxon>
        <taxon>Actinomycetes</taxon>
        <taxon>Streptosporangiales</taxon>
        <taxon>Thermomonosporaceae</taxon>
        <taxon>Actinomadura</taxon>
    </lineage>
</organism>
<evidence type="ECO:0000313" key="7">
    <source>
        <dbReference type="Proteomes" id="UP000572680"/>
    </source>
</evidence>
<keyword evidence="7" id="KW-1185">Reference proteome</keyword>
<protein>
    <submittedName>
        <fullName evidence="6">NADPH-dependent 2,4-dienoyl-CoA reductase/sulfur reductase-like enzyme</fullName>
    </submittedName>
</protein>
<comment type="cofactor">
    <cofactor evidence="1">
        <name>FAD</name>
        <dbReference type="ChEBI" id="CHEBI:57692"/>
    </cofactor>
</comment>
<evidence type="ECO:0000256" key="3">
    <source>
        <dbReference type="ARBA" id="ARBA00022827"/>
    </source>
</evidence>
<dbReference type="PANTHER" id="PTHR43557">
    <property type="entry name" value="APOPTOSIS-INDUCING FACTOR 1"/>
    <property type="match status" value="1"/>
</dbReference>
<sequence length="136" mass="14343">MDRVVIVGASMGGLRAAEQLRAAGYEGELLAIGDEPHLPYNRPPLSKEALAAEVTHDAVAFRLRAGVADVTWRLGTPVAVADLDAGELTLADGTTVAYDGLVVATGLRPRRLPLPGGEDRRHVVRTLTTRPASARA</sequence>
<evidence type="ECO:0000259" key="5">
    <source>
        <dbReference type="Pfam" id="PF07992"/>
    </source>
</evidence>
<name>A0A7W3LMK5_ACTNM</name>
<dbReference type="PANTHER" id="PTHR43557:SF2">
    <property type="entry name" value="RIESKE DOMAIN-CONTAINING PROTEIN-RELATED"/>
    <property type="match status" value="1"/>
</dbReference>
<dbReference type="InterPro" id="IPR036188">
    <property type="entry name" value="FAD/NAD-bd_sf"/>
</dbReference>
<feature type="domain" description="FAD/NAD(P)-binding" evidence="5">
    <location>
        <begin position="3"/>
        <end position="130"/>
    </location>
</feature>
<dbReference type="Proteomes" id="UP000572680">
    <property type="component" value="Unassembled WGS sequence"/>
</dbReference>
<dbReference type="PRINTS" id="PR00368">
    <property type="entry name" value="FADPNR"/>
</dbReference>
<dbReference type="GO" id="GO:0016651">
    <property type="term" value="F:oxidoreductase activity, acting on NAD(P)H"/>
    <property type="evidence" value="ECO:0007669"/>
    <property type="project" value="TreeGrafter"/>
</dbReference>
<gene>
    <name evidence="6" type="ORF">HNR61_002529</name>
</gene>
<dbReference type="InterPro" id="IPR050446">
    <property type="entry name" value="FAD-oxidoreductase/Apoptosis"/>
</dbReference>
<keyword evidence="4" id="KW-0560">Oxidoreductase</keyword>
<dbReference type="Pfam" id="PF07992">
    <property type="entry name" value="Pyr_redox_2"/>
    <property type="match status" value="1"/>
</dbReference>
<dbReference type="EMBL" id="JACJIA010000003">
    <property type="protein sequence ID" value="MBA8950898.1"/>
    <property type="molecule type" value="Genomic_DNA"/>
</dbReference>
<dbReference type="Gene3D" id="3.50.50.60">
    <property type="entry name" value="FAD/NAD(P)-binding domain"/>
    <property type="match status" value="2"/>
</dbReference>
<dbReference type="GO" id="GO:0005737">
    <property type="term" value="C:cytoplasm"/>
    <property type="evidence" value="ECO:0007669"/>
    <property type="project" value="TreeGrafter"/>
</dbReference>
<dbReference type="InterPro" id="IPR023753">
    <property type="entry name" value="FAD/NAD-binding_dom"/>
</dbReference>
<evidence type="ECO:0000313" key="6">
    <source>
        <dbReference type="EMBL" id="MBA8950898.1"/>
    </source>
</evidence>
<evidence type="ECO:0000256" key="1">
    <source>
        <dbReference type="ARBA" id="ARBA00001974"/>
    </source>
</evidence>
<comment type="caution">
    <text evidence="6">The sequence shown here is derived from an EMBL/GenBank/DDBJ whole genome shotgun (WGS) entry which is preliminary data.</text>
</comment>